<dbReference type="PANTHER" id="PTHR32044:SF21">
    <property type="entry name" value="GLUCOMANNAN 4-BETA-MANNOSYLTRANSFERASE 3-RELATED"/>
    <property type="match status" value="1"/>
</dbReference>
<protein>
    <recommendedName>
        <fullName evidence="11">glucomannan 4-beta-mannosyltransferase</fullName>
        <ecNumber evidence="11">2.4.1.32</ecNumber>
    </recommendedName>
</protein>
<reference evidence="14" key="1">
    <citation type="submission" date="2017-07" db="EMBL/GenBank/DDBJ databases">
        <title>Taro Niue Genome Assembly and Annotation.</title>
        <authorList>
            <person name="Atibalentja N."/>
            <person name="Keating K."/>
            <person name="Fields C.J."/>
        </authorList>
    </citation>
    <scope>NUCLEOTIDE SEQUENCE</scope>
    <source>
        <strain evidence="14">Niue_2</strain>
        <tissue evidence="14">Leaf</tissue>
    </source>
</reference>
<comment type="catalytic activity">
    <reaction evidence="9">
        <text>GDP-mannose + (glucomannan)n = GDP + (glucomannan)n+1.</text>
        <dbReference type="EC" id="2.4.1.32"/>
    </reaction>
</comment>
<keyword evidence="7 12" id="KW-0472">Membrane</keyword>
<evidence type="ECO:0000256" key="8">
    <source>
        <dbReference type="ARBA" id="ARBA00023316"/>
    </source>
</evidence>
<dbReference type="SUPFAM" id="SSF53448">
    <property type="entry name" value="Nucleotide-diphospho-sugar transferases"/>
    <property type="match status" value="1"/>
</dbReference>
<feature type="transmembrane region" description="Helical" evidence="12">
    <location>
        <begin position="144"/>
        <end position="164"/>
    </location>
</feature>
<keyword evidence="3" id="KW-0808">Transferase</keyword>
<evidence type="ECO:0000256" key="3">
    <source>
        <dbReference type="ARBA" id="ARBA00022679"/>
    </source>
</evidence>
<evidence type="ECO:0000256" key="5">
    <source>
        <dbReference type="ARBA" id="ARBA00022989"/>
    </source>
</evidence>
<proteinExistence type="inferred from homology"/>
<evidence type="ECO:0000259" key="13">
    <source>
        <dbReference type="Pfam" id="PF13632"/>
    </source>
</evidence>
<feature type="transmembrane region" description="Helical" evidence="12">
    <location>
        <begin position="597"/>
        <end position="615"/>
    </location>
</feature>
<evidence type="ECO:0000313" key="15">
    <source>
        <dbReference type="Proteomes" id="UP000652761"/>
    </source>
</evidence>
<keyword evidence="2" id="KW-0328">Glycosyltransferase</keyword>
<dbReference type="AlphaFoldDB" id="A0A843W486"/>
<keyword evidence="4 12" id="KW-0812">Transmembrane</keyword>
<dbReference type="GO" id="GO:0071555">
    <property type="term" value="P:cell wall organization"/>
    <property type="evidence" value="ECO:0007669"/>
    <property type="project" value="UniProtKB-KW"/>
</dbReference>
<evidence type="ECO:0000313" key="14">
    <source>
        <dbReference type="EMBL" id="MQM05893.1"/>
    </source>
</evidence>
<dbReference type="EMBL" id="NMUH01003496">
    <property type="protein sequence ID" value="MQM05893.1"/>
    <property type="molecule type" value="Genomic_DNA"/>
</dbReference>
<evidence type="ECO:0000256" key="12">
    <source>
        <dbReference type="SAM" id="Phobius"/>
    </source>
</evidence>
<evidence type="ECO:0000256" key="2">
    <source>
        <dbReference type="ARBA" id="ARBA00022676"/>
    </source>
</evidence>
<keyword evidence="5 12" id="KW-1133">Transmembrane helix</keyword>
<evidence type="ECO:0000256" key="6">
    <source>
        <dbReference type="ARBA" id="ARBA00023034"/>
    </source>
</evidence>
<evidence type="ECO:0000256" key="1">
    <source>
        <dbReference type="ARBA" id="ARBA00004653"/>
    </source>
</evidence>
<dbReference type="Proteomes" id="UP000652761">
    <property type="component" value="Unassembled WGS sequence"/>
</dbReference>
<comment type="caution">
    <text evidence="14">The sequence shown here is derived from an EMBL/GenBank/DDBJ whole genome shotgun (WGS) entry which is preliminary data.</text>
</comment>
<feature type="transmembrane region" description="Helical" evidence="12">
    <location>
        <begin position="519"/>
        <end position="540"/>
    </location>
</feature>
<dbReference type="PANTHER" id="PTHR32044">
    <property type="entry name" value="GLUCOMANNAN 4-BETA-MANNOSYLTRANSFERASE 9"/>
    <property type="match status" value="1"/>
</dbReference>
<organism evidence="14 15">
    <name type="scientific">Colocasia esculenta</name>
    <name type="common">Wild taro</name>
    <name type="synonym">Arum esculentum</name>
    <dbReference type="NCBI Taxonomy" id="4460"/>
    <lineage>
        <taxon>Eukaryota</taxon>
        <taxon>Viridiplantae</taxon>
        <taxon>Streptophyta</taxon>
        <taxon>Embryophyta</taxon>
        <taxon>Tracheophyta</taxon>
        <taxon>Spermatophyta</taxon>
        <taxon>Magnoliopsida</taxon>
        <taxon>Liliopsida</taxon>
        <taxon>Araceae</taxon>
        <taxon>Aroideae</taxon>
        <taxon>Colocasieae</taxon>
        <taxon>Colocasia</taxon>
    </lineage>
</organism>
<dbReference type="FunFam" id="3.90.550.10:FF:000015">
    <property type="entry name" value="Glucomannan 4-beta-mannosyltransferase 9"/>
    <property type="match status" value="1"/>
</dbReference>
<evidence type="ECO:0000256" key="10">
    <source>
        <dbReference type="ARBA" id="ARBA00060879"/>
    </source>
</evidence>
<evidence type="ECO:0000256" key="11">
    <source>
        <dbReference type="ARBA" id="ARBA00066505"/>
    </source>
</evidence>
<keyword evidence="8" id="KW-0961">Cell wall biogenesis/degradation</keyword>
<feature type="domain" description="Glycosyltransferase 2-like" evidence="13">
    <location>
        <begin position="304"/>
        <end position="507"/>
    </location>
</feature>
<name>A0A843W486_COLES</name>
<comment type="similarity">
    <text evidence="10">Belongs to the glycosyltransferase 2 family. Plant cellulose synthase-like A subfamily.</text>
</comment>
<dbReference type="GO" id="GO:0000139">
    <property type="term" value="C:Golgi membrane"/>
    <property type="evidence" value="ECO:0007669"/>
    <property type="project" value="UniProtKB-SubCell"/>
</dbReference>
<evidence type="ECO:0000256" key="7">
    <source>
        <dbReference type="ARBA" id="ARBA00023136"/>
    </source>
</evidence>
<dbReference type="InterPro" id="IPR001173">
    <property type="entry name" value="Glyco_trans_2-like"/>
</dbReference>
<evidence type="ECO:0000256" key="4">
    <source>
        <dbReference type="ARBA" id="ARBA00022692"/>
    </source>
</evidence>
<feature type="transmembrane region" description="Helical" evidence="12">
    <location>
        <begin position="103"/>
        <end position="124"/>
    </location>
</feature>
<sequence>MARPSTRRAGGGTQLFHVRYAPGAAESMIFLILPQKLVNYRFRSSNSWTKSVLVPSMKDPKVEEGIVGGWQHGPHHLRDSNSIDRSWFGGSSLERSWRLAASWVHGLVFSMSAAGEGILSPVVASFEHGALAGLTWWRVFKAAVMVPALELAAVLCLLMSVMMITEKLFMGAVSLYVKVLRRRPERVYRWEPVGGAGGGEDVELGSLLACPNVLVQIPMFNEKEVYKLSIGAACRLAWPRDRLIIQILDDSTDPMIKELVKEECHEWCRRGLNINYETRGNRKGYKAGALKEGMKHSYVRTCDYVAIFDADFQPEPDFLTRTVPFLVWNPEVALVQARWKFVNADECLMTRIQEMSMDYHFKVEQESGSSTHAFFGFNGTAGVWRIVALEEAGGWKDRTTVEDMDLAVRVSLRGWKFVYVGEVKVKSELPSTFKAYRNQQHRWSCGPANLLRKMAKEIIETQKVSIWKKFFVIYNFFIARRIVAHIVTFFFYCVIIPTSVFFPQVYIPTWGVVYVPTTITLLNAVGTPSSFHLIILWVLFENVMSMHRTRAVIVGLLQVGKVNEWIVTEKLGNAAKTKTNDSVILPMRHQSKILDRFHLLELGLGVYLMLCASYDCVYGRNYYYTFIFPQSLAFLIMGLVMSGLSSHLQVVDRKSCRLHDYW</sequence>
<feature type="transmembrane region" description="Helical" evidence="12">
    <location>
        <begin position="621"/>
        <end position="644"/>
    </location>
</feature>
<dbReference type="GO" id="GO:0047259">
    <property type="term" value="F:glucomannan 4-beta-mannosyltransferase activity"/>
    <property type="evidence" value="ECO:0007669"/>
    <property type="project" value="UniProtKB-EC"/>
</dbReference>
<accession>A0A843W486</accession>
<dbReference type="CDD" id="cd06437">
    <property type="entry name" value="CESA_CaSu_A2"/>
    <property type="match status" value="1"/>
</dbReference>
<evidence type="ECO:0000256" key="9">
    <source>
        <dbReference type="ARBA" id="ARBA00051800"/>
    </source>
</evidence>
<keyword evidence="6" id="KW-0333">Golgi apparatus</keyword>
<dbReference type="OrthoDB" id="72851at2759"/>
<gene>
    <name evidence="14" type="ORF">Taro_038710</name>
</gene>
<dbReference type="Gene3D" id="3.90.550.10">
    <property type="entry name" value="Spore Coat Polysaccharide Biosynthesis Protein SpsA, Chain A"/>
    <property type="match status" value="1"/>
</dbReference>
<dbReference type="GO" id="GO:0051753">
    <property type="term" value="F:mannan synthase activity"/>
    <property type="evidence" value="ECO:0007669"/>
    <property type="project" value="TreeGrafter"/>
</dbReference>
<feature type="transmembrane region" description="Helical" evidence="12">
    <location>
        <begin position="482"/>
        <end position="507"/>
    </location>
</feature>
<dbReference type="InterPro" id="IPR029044">
    <property type="entry name" value="Nucleotide-diphossugar_trans"/>
</dbReference>
<dbReference type="EC" id="2.4.1.32" evidence="11"/>
<comment type="subcellular location">
    <subcellularLocation>
        <location evidence="1">Golgi apparatus membrane</location>
        <topology evidence="1">Multi-pass membrane protein</topology>
    </subcellularLocation>
</comment>
<dbReference type="Pfam" id="PF13632">
    <property type="entry name" value="Glyco_trans_2_3"/>
    <property type="match status" value="1"/>
</dbReference>
<keyword evidence="15" id="KW-1185">Reference proteome</keyword>